<keyword evidence="2" id="KW-1185">Reference proteome</keyword>
<proteinExistence type="predicted"/>
<dbReference type="EMBL" id="JAIWYP010000005">
    <property type="protein sequence ID" value="KAH3819018.1"/>
    <property type="molecule type" value="Genomic_DNA"/>
</dbReference>
<evidence type="ECO:0000313" key="1">
    <source>
        <dbReference type="EMBL" id="KAH3819018.1"/>
    </source>
</evidence>
<reference evidence="1" key="2">
    <citation type="submission" date="2020-11" db="EMBL/GenBank/DDBJ databases">
        <authorList>
            <person name="McCartney M.A."/>
            <person name="Auch B."/>
            <person name="Kono T."/>
            <person name="Mallez S."/>
            <person name="Becker A."/>
            <person name="Gohl D.M."/>
            <person name="Silverstein K.A.T."/>
            <person name="Koren S."/>
            <person name="Bechman K.B."/>
            <person name="Herman A."/>
            <person name="Abrahante J.E."/>
            <person name="Garbe J."/>
        </authorList>
    </citation>
    <scope>NUCLEOTIDE SEQUENCE</scope>
    <source>
        <strain evidence="1">Duluth1</strain>
        <tissue evidence="1">Whole animal</tissue>
    </source>
</reference>
<accession>A0A9D4JSF6</accession>
<dbReference type="AlphaFoldDB" id="A0A9D4JSF6"/>
<comment type="caution">
    <text evidence="1">The sequence shown here is derived from an EMBL/GenBank/DDBJ whole genome shotgun (WGS) entry which is preliminary data.</text>
</comment>
<sequence length="79" mass="9422">MPSRVPYWFDSCNPGIQDPKELDPKLVCPFFDVFCPYLPERLRRPLRFGVRHGEVRSSLFVHLEIYVRFQCSSRRFSLS</sequence>
<gene>
    <name evidence="1" type="ORF">DPMN_120748</name>
</gene>
<organism evidence="1 2">
    <name type="scientific">Dreissena polymorpha</name>
    <name type="common">Zebra mussel</name>
    <name type="synonym">Mytilus polymorpha</name>
    <dbReference type="NCBI Taxonomy" id="45954"/>
    <lineage>
        <taxon>Eukaryota</taxon>
        <taxon>Metazoa</taxon>
        <taxon>Spiralia</taxon>
        <taxon>Lophotrochozoa</taxon>
        <taxon>Mollusca</taxon>
        <taxon>Bivalvia</taxon>
        <taxon>Autobranchia</taxon>
        <taxon>Heteroconchia</taxon>
        <taxon>Euheterodonta</taxon>
        <taxon>Imparidentia</taxon>
        <taxon>Neoheterodontei</taxon>
        <taxon>Myida</taxon>
        <taxon>Dreissenoidea</taxon>
        <taxon>Dreissenidae</taxon>
        <taxon>Dreissena</taxon>
    </lineage>
</organism>
<reference evidence="1" key="1">
    <citation type="journal article" date="2019" name="bioRxiv">
        <title>The Genome of the Zebra Mussel, Dreissena polymorpha: A Resource for Invasive Species Research.</title>
        <authorList>
            <person name="McCartney M.A."/>
            <person name="Auch B."/>
            <person name="Kono T."/>
            <person name="Mallez S."/>
            <person name="Zhang Y."/>
            <person name="Obille A."/>
            <person name="Becker A."/>
            <person name="Abrahante J.E."/>
            <person name="Garbe J."/>
            <person name="Badalamenti J.P."/>
            <person name="Herman A."/>
            <person name="Mangelson H."/>
            <person name="Liachko I."/>
            <person name="Sullivan S."/>
            <person name="Sone E.D."/>
            <person name="Koren S."/>
            <person name="Silverstein K.A.T."/>
            <person name="Beckman K.B."/>
            <person name="Gohl D.M."/>
        </authorList>
    </citation>
    <scope>NUCLEOTIDE SEQUENCE</scope>
    <source>
        <strain evidence="1">Duluth1</strain>
        <tissue evidence="1">Whole animal</tissue>
    </source>
</reference>
<dbReference type="Proteomes" id="UP000828390">
    <property type="component" value="Unassembled WGS sequence"/>
</dbReference>
<name>A0A9D4JSF6_DREPO</name>
<evidence type="ECO:0000313" key="2">
    <source>
        <dbReference type="Proteomes" id="UP000828390"/>
    </source>
</evidence>
<protein>
    <submittedName>
        <fullName evidence="1">Uncharacterized protein</fullName>
    </submittedName>
</protein>